<name>A0A4S2M6F0_OPIFE</name>
<feature type="transmembrane region" description="Helical" evidence="1">
    <location>
        <begin position="39"/>
        <end position="59"/>
    </location>
</feature>
<dbReference type="AlphaFoldDB" id="A0A4S2M6F0"/>
<protein>
    <submittedName>
        <fullName evidence="2">Uncharacterized protein</fullName>
    </submittedName>
</protein>
<keyword evidence="3" id="KW-1185">Reference proteome</keyword>
<evidence type="ECO:0000313" key="3">
    <source>
        <dbReference type="Proteomes" id="UP000308267"/>
    </source>
</evidence>
<proteinExistence type="predicted"/>
<reference evidence="2 3" key="1">
    <citation type="journal article" date="2019" name="BMC Genomics">
        <title>New insights from Opisthorchis felineus genome: update on genomics of the epidemiologically important liver flukes.</title>
        <authorList>
            <person name="Ershov N.I."/>
            <person name="Mordvinov V.A."/>
            <person name="Prokhortchouk E.B."/>
            <person name="Pakharukova M.Y."/>
            <person name="Gunbin K.V."/>
            <person name="Ustyantsev K."/>
            <person name="Genaev M.A."/>
            <person name="Blinov A.G."/>
            <person name="Mazur A."/>
            <person name="Boulygina E."/>
            <person name="Tsygankova S."/>
            <person name="Khrameeva E."/>
            <person name="Chekanov N."/>
            <person name="Fan G."/>
            <person name="Xiao A."/>
            <person name="Zhang H."/>
            <person name="Xu X."/>
            <person name="Yang H."/>
            <person name="Solovyev V."/>
            <person name="Lee S.M."/>
            <person name="Liu X."/>
            <person name="Afonnikov D.A."/>
            <person name="Skryabin K.G."/>
        </authorList>
    </citation>
    <scope>NUCLEOTIDE SEQUENCE [LARGE SCALE GENOMIC DNA]</scope>
    <source>
        <strain evidence="2">AK-0245</strain>
        <tissue evidence="2">Whole organism</tissue>
    </source>
</reference>
<organism evidence="2 3">
    <name type="scientific">Opisthorchis felineus</name>
    <dbReference type="NCBI Taxonomy" id="147828"/>
    <lineage>
        <taxon>Eukaryota</taxon>
        <taxon>Metazoa</taxon>
        <taxon>Spiralia</taxon>
        <taxon>Lophotrochozoa</taxon>
        <taxon>Platyhelminthes</taxon>
        <taxon>Trematoda</taxon>
        <taxon>Digenea</taxon>
        <taxon>Opisthorchiida</taxon>
        <taxon>Opisthorchiata</taxon>
        <taxon>Opisthorchiidae</taxon>
        <taxon>Opisthorchis</taxon>
    </lineage>
</organism>
<keyword evidence="1" id="KW-0812">Transmembrane</keyword>
<comment type="caution">
    <text evidence="2">The sequence shown here is derived from an EMBL/GenBank/DDBJ whole genome shotgun (WGS) entry which is preliminary data.</text>
</comment>
<gene>
    <name evidence="2" type="ORF">CRM22_002343</name>
</gene>
<sequence length="116" mass="12929">MLTPSECHPLFFIRTTENTAPICRLILPCAPNPASVMRLIPYGLTSLLTVVVLAAAILYSVNLGSHKNSYECLDPMMTFVLFCPSLSYHSAFAFWISVNYPVNCLPTPWPIFFVLS</sequence>
<accession>A0A4S2M6F0</accession>
<keyword evidence="1" id="KW-1133">Transmembrane helix</keyword>
<dbReference type="Proteomes" id="UP000308267">
    <property type="component" value="Unassembled WGS sequence"/>
</dbReference>
<evidence type="ECO:0000313" key="2">
    <source>
        <dbReference type="EMBL" id="TGZ72000.1"/>
    </source>
</evidence>
<feature type="transmembrane region" description="Helical" evidence="1">
    <location>
        <begin position="79"/>
        <end position="98"/>
    </location>
</feature>
<evidence type="ECO:0000256" key="1">
    <source>
        <dbReference type="SAM" id="Phobius"/>
    </source>
</evidence>
<keyword evidence="1" id="KW-0472">Membrane</keyword>
<dbReference type="EMBL" id="SJOL01004119">
    <property type="protein sequence ID" value="TGZ72000.1"/>
    <property type="molecule type" value="Genomic_DNA"/>
</dbReference>